<evidence type="ECO:0000313" key="5">
    <source>
        <dbReference type="EMBL" id="MBC8599377.1"/>
    </source>
</evidence>
<protein>
    <submittedName>
        <fullName evidence="5">MarR family transcriptional regulator</fullName>
    </submittedName>
</protein>
<dbReference type="SMART" id="SM00347">
    <property type="entry name" value="HTH_MARR"/>
    <property type="match status" value="1"/>
</dbReference>
<dbReference type="InterPro" id="IPR000835">
    <property type="entry name" value="HTH_MarR-typ"/>
</dbReference>
<evidence type="ECO:0000256" key="3">
    <source>
        <dbReference type="ARBA" id="ARBA00023163"/>
    </source>
</evidence>
<evidence type="ECO:0000259" key="4">
    <source>
        <dbReference type="PROSITE" id="PS50995"/>
    </source>
</evidence>
<feature type="domain" description="HTH marR-type" evidence="4">
    <location>
        <begin position="2"/>
        <end position="134"/>
    </location>
</feature>
<dbReference type="PROSITE" id="PS50995">
    <property type="entry name" value="HTH_MARR_2"/>
    <property type="match status" value="1"/>
</dbReference>
<dbReference type="PANTHER" id="PTHR42756:SF1">
    <property type="entry name" value="TRANSCRIPTIONAL REPRESSOR OF EMRAB OPERON"/>
    <property type="match status" value="1"/>
</dbReference>
<evidence type="ECO:0000256" key="2">
    <source>
        <dbReference type="ARBA" id="ARBA00023125"/>
    </source>
</evidence>
<keyword evidence="2" id="KW-0238">DNA-binding</keyword>
<keyword evidence="3" id="KW-0804">Transcription</keyword>
<dbReference type="InterPro" id="IPR036390">
    <property type="entry name" value="WH_DNA-bd_sf"/>
</dbReference>
<keyword evidence="6" id="KW-1185">Reference proteome</keyword>
<sequence length="149" mass="17452">MDHKIVEAFMRVGKCHRTLLEHYLNKDGLYRVQHQLLMCVYKYPDASQKELARIQNVSTAAVAVTLKKLEKGGYVGRIVDRDDNRYNKIRITEKGRKEVERSIDLFKRVEKGMFAGFSSEEKECFYSCLQKLSGNLEQMLQQAKKEDWN</sequence>
<evidence type="ECO:0000313" key="6">
    <source>
        <dbReference type="Proteomes" id="UP000647491"/>
    </source>
</evidence>
<dbReference type="PRINTS" id="PR00598">
    <property type="entry name" value="HTHMARR"/>
</dbReference>
<evidence type="ECO:0000256" key="1">
    <source>
        <dbReference type="ARBA" id="ARBA00023015"/>
    </source>
</evidence>
<proteinExistence type="predicted"/>
<comment type="caution">
    <text evidence="5">The sequence shown here is derived from an EMBL/GenBank/DDBJ whole genome shotgun (WGS) entry which is preliminary data.</text>
</comment>
<reference evidence="5 6" key="1">
    <citation type="submission" date="2020-08" db="EMBL/GenBank/DDBJ databases">
        <title>Genome public.</title>
        <authorList>
            <person name="Liu C."/>
            <person name="Sun Q."/>
        </authorList>
    </citation>
    <scope>NUCLEOTIDE SEQUENCE [LARGE SCALE GENOMIC DNA]</scope>
    <source>
        <strain evidence="5 6">BX10</strain>
    </source>
</reference>
<name>A0ABR7NTD6_9FIRM</name>
<dbReference type="Proteomes" id="UP000647491">
    <property type="component" value="Unassembled WGS sequence"/>
</dbReference>
<dbReference type="Gene3D" id="1.10.10.10">
    <property type="entry name" value="Winged helix-like DNA-binding domain superfamily/Winged helix DNA-binding domain"/>
    <property type="match status" value="1"/>
</dbReference>
<dbReference type="SUPFAM" id="SSF46785">
    <property type="entry name" value="Winged helix' DNA-binding domain"/>
    <property type="match status" value="1"/>
</dbReference>
<dbReference type="RefSeq" id="WP_022274616.1">
    <property type="nucleotide sequence ID" value="NZ_JACRTJ010000018.1"/>
</dbReference>
<accession>A0ABR7NTD6</accession>
<dbReference type="InterPro" id="IPR036388">
    <property type="entry name" value="WH-like_DNA-bd_sf"/>
</dbReference>
<gene>
    <name evidence="5" type="ORF">H8708_09090</name>
</gene>
<organism evidence="5 6">
    <name type="scientific">Enterocloster hominis</name>
    <name type="common">ex Liu et al. 2021</name>
    <dbReference type="NCBI Taxonomy" id="2763663"/>
    <lineage>
        <taxon>Bacteria</taxon>
        <taxon>Bacillati</taxon>
        <taxon>Bacillota</taxon>
        <taxon>Clostridia</taxon>
        <taxon>Lachnospirales</taxon>
        <taxon>Lachnospiraceae</taxon>
        <taxon>Enterocloster</taxon>
    </lineage>
</organism>
<dbReference type="Pfam" id="PF01047">
    <property type="entry name" value="MarR"/>
    <property type="match status" value="1"/>
</dbReference>
<keyword evidence="1" id="KW-0805">Transcription regulation</keyword>
<dbReference type="PANTHER" id="PTHR42756">
    <property type="entry name" value="TRANSCRIPTIONAL REGULATOR, MARR"/>
    <property type="match status" value="1"/>
</dbReference>
<dbReference type="EMBL" id="JACRTJ010000018">
    <property type="protein sequence ID" value="MBC8599377.1"/>
    <property type="molecule type" value="Genomic_DNA"/>
</dbReference>